<evidence type="ECO:0000256" key="6">
    <source>
        <dbReference type="SAM" id="Phobius"/>
    </source>
</evidence>
<feature type="transmembrane region" description="Helical" evidence="6">
    <location>
        <begin position="574"/>
        <end position="595"/>
    </location>
</feature>
<keyword evidence="2" id="KW-1003">Cell membrane</keyword>
<evidence type="ECO:0000313" key="8">
    <source>
        <dbReference type="EMBL" id="HGM58549.1"/>
    </source>
</evidence>
<evidence type="ECO:0000256" key="5">
    <source>
        <dbReference type="ARBA" id="ARBA00023136"/>
    </source>
</evidence>
<evidence type="ECO:0000256" key="1">
    <source>
        <dbReference type="ARBA" id="ARBA00004651"/>
    </source>
</evidence>
<sequence length="603" mass="67656">MSLLKSTSEKKPAKPSLLDLIYKYFERYGKKILEIYITLPDDIRKSGIHLYPEVYASLIAFLTFISILFTIILSIILFIVKAYVLIPIIVLLPFATFLIMVHLPKLIGSSRSGGIEGELPFMTSYLSMMVVSGLSPYVAFERIAQSSRIFTKSSELAQRFILLVRIMGKDPLTAFSTIAQRTPSVSVRDLLMGYITTVRSGGDVKNYLITKARIMFSEILVKMKIAADRLGGLLEAYLAIVLLTLISFTIMYFITVTYASFFAFGLTPISMFLFLYILLPFISAMIIYLADLIQYKEPWIDWRPYQFFFGLTIPLIIFLSIFGILLYYLNTPPELAESILVKGLNTVLTFPTKIMNTPDYINPSIGLGFVLIYATIPTVIFTEIVMREHKIIMGITRFLRDLVEIRKTGLSPERSIIELSTRSYGVFTKYLKKMALQLSLGVPLRRIIDDLFKKILVWRAKVLLYVMTDTIEVGGGTIEVMENLAWFAESVESIEEEHKKTLRTLLIVPYIGGILSAATIVMLTAFMGTLQFQPGAYKSAAMLTLPSIVLNVYIMGLVAGKVSGSSVASGFKHAVFLTAITIVFLTIAPLMESFIKGIVQPLT</sequence>
<feature type="transmembrane region" description="Helical" evidence="6">
    <location>
        <begin position="505"/>
        <end position="528"/>
    </location>
</feature>
<feature type="domain" description="Type II secretion system protein GspF" evidence="7">
    <location>
        <begin position="398"/>
        <end position="524"/>
    </location>
</feature>
<organism evidence="8">
    <name type="scientific">Staphylothermus marinus</name>
    <dbReference type="NCBI Taxonomy" id="2280"/>
    <lineage>
        <taxon>Archaea</taxon>
        <taxon>Thermoproteota</taxon>
        <taxon>Thermoprotei</taxon>
        <taxon>Desulfurococcales</taxon>
        <taxon>Desulfurococcaceae</taxon>
        <taxon>Staphylothermus</taxon>
    </lineage>
</organism>
<dbReference type="Pfam" id="PF00482">
    <property type="entry name" value="T2SSF"/>
    <property type="match status" value="2"/>
</dbReference>
<dbReference type="EMBL" id="DTBJ01000020">
    <property type="protein sequence ID" value="HGM58549.1"/>
    <property type="molecule type" value="Genomic_DNA"/>
</dbReference>
<name>A0A7C4HBE9_STAMA</name>
<feature type="transmembrane region" description="Helical" evidence="6">
    <location>
        <begin position="365"/>
        <end position="386"/>
    </location>
</feature>
<feature type="transmembrane region" description="Helical" evidence="6">
    <location>
        <begin position="305"/>
        <end position="329"/>
    </location>
</feature>
<keyword evidence="4 6" id="KW-1133">Transmembrane helix</keyword>
<proteinExistence type="predicted"/>
<feature type="domain" description="Type II secretion system protein GspF" evidence="7">
    <location>
        <begin position="123"/>
        <end position="250"/>
    </location>
</feature>
<feature type="transmembrane region" description="Helical" evidence="6">
    <location>
        <begin position="54"/>
        <end position="77"/>
    </location>
</feature>
<feature type="transmembrane region" description="Helical" evidence="6">
    <location>
        <begin position="540"/>
        <end position="562"/>
    </location>
</feature>
<comment type="subcellular location">
    <subcellularLocation>
        <location evidence="1">Cell membrane</location>
        <topology evidence="1">Multi-pass membrane protein</topology>
    </subcellularLocation>
</comment>
<dbReference type="PANTHER" id="PTHR35402">
    <property type="entry name" value="INTEGRAL MEMBRANE PROTEIN-RELATED"/>
    <property type="match status" value="1"/>
</dbReference>
<comment type="caution">
    <text evidence="8">The sequence shown here is derived from an EMBL/GenBank/DDBJ whole genome shotgun (WGS) entry which is preliminary data.</text>
</comment>
<feature type="transmembrane region" description="Helical" evidence="6">
    <location>
        <begin position="236"/>
        <end position="261"/>
    </location>
</feature>
<feature type="transmembrane region" description="Helical" evidence="6">
    <location>
        <begin position="84"/>
        <end position="103"/>
    </location>
</feature>
<keyword evidence="5 6" id="KW-0472">Membrane</keyword>
<evidence type="ECO:0000259" key="7">
    <source>
        <dbReference type="Pfam" id="PF00482"/>
    </source>
</evidence>
<dbReference type="PANTHER" id="PTHR35402:SF1">
    <property type="entry name" value="TYPE II SECRETION SYSTEM PROTEIN GSPF DOMAIN-CONTAINING PROTEIN"/>
    <property type="match status" value="1"/>
</dbReference>
<keyword evidence="3 6" id="KW-0812">Transmembrane</keyword>
<dbReference type="InterPro" id="IPR018076">
    <property type="entry name" value="T2SS_GspF_dom"/>
</dbReference>
<feature type="transmembrane region" description="Helical" evidence="6">
    <location>
        <begin position="123"/>
        <end position="140"/>
    </location>
</feature>
<gene>
    <name evidence="8" type="ORF">ENU14_03035</name>
</gene>
<evidence type="ECO:0000256" key="2">
    <source>
        <dbReference type="ARBA" id="ARBA00022475"/>
    </source>
</evidence>
<evidence type="ECO:0000256" key="3">
    <source>
        <dbReference type="ARBA" id="ARBA00022692"/>
    </source>
</evidence>
<accession>A0A7C4HBE9</accession>
<feature type="transmembrane region" description="Helical" evidence="6">
    <location>
        <begin position="273"/>
        <end position="293"/>
    </location>
</feature>
<evidence type="ECO:0000256" key="4">
    <source>
        <dbReference type="ARBA" id="ARBA00022989"/>
    </source>
</evidence>
<reference evidence="8" key="1">
    <citation type="journal article" date="2020" name="mSystems">
        <title>Genome- and Community-Level Interaction Insights into Carbon Utilization and Element Cycling Functions of Hydrothermarchaeota in Hydrothermal Sediment.</title>
        <authorList>
            <person name="Zhou Z."/>
            <person name="Liu Y."/>
            <person name="Xu W."/>
            <person name="Pan J."/>
            <person name="Luo Z.H."/>
            <person name="Li M."/>
        </authorList>
    </citation>
    <scope>NUCLEOTIDE SEQUENCE [LARGE SCALE GENOMIC DNA]</scope>
    <source>
        <strain evidence="8">SpSt-642</strain>
    </source>
</reference>
<protein>
    <submittedName>
        <fullName evidence="8">Secretion system protein</fullName>
    </submittedName>
</protein>
<dbReference type="AlphaFoldDB" id="A0A7C4HBE9"/>
<dbReference type="GO" id="GO:0005886">
    <property type="term" value="C:plasma membrane"/>
    <property type="evidence" value="ECO:0007669"/>
    <property type="project" value="UniProtKB-SubCell"/>
</dbReference>
<dbReference type="InterPro" id="IPR056569">
    <property type="entry name" value="ArlJ-like"/>
</dbReference>